<dbReference type="InterPro" id="IPR036185">
    <property type="entry name" value="DNA_heli_DnaB-like_N_sf"/>
</dbReference>
<evidence type="ECO:0000256" key="6">
    <source>
        <dbReference type="ARBA" id="ARBA00022806"/>
    </source>
</evidence>
<dbReference type="SUPFAM" id="SSF52540">
    <property type="entry name" value="P-loop containing nucleoside triphosphate hydrolases"/>
    <property type="match status" value="1"/>
</dbReference>
<dbReference type="GO" id="GO:0043139">
    <property type="term" value="F:5'-3' DNA helicase activity"/>
    <property type="evidence" value="ECO:0007669"/>
    <property type="project" value="UniProtKB-EC"/>
</dbReference>
<keyword evidence="6 13" id="KW-0347">Helicase</keyword>
<evidence type="ECO:0000256" key="1">
    <source>
        <dbReference type="ARBA" id="ARBA00008428"/>
    </source>
</evidence>
<name>A0A1Y3KYK4_PSEPU</name>
<keyword evidence="5" id="KW-0378">Hydrolase</keyword>
<dbReference type="EMBL" id="NFSB01000079">
    <property type="protein sequence ID" value="OUM30949.1"/>
    <property type="molecule type" value="Genomic_DNA"/>
</dbReference>
<dbReference type="AlphaFoldDB" id="A0A1Y3KYK4"/>
<dbReference type="GO" id="GO:0003677">
    <property type="term" value="F:DNA binding"/>
    <property type="evidence" value="ECO:0007669"/>
    <property type="project" value="UniProtKB-KW"/>
</dbReference>
<evidence type="ECO:0000256" key="5">
    <source>
        <dbReference type="ARBA" id="ARBA00022801"/>
    </source>
</evidence>
<protein>
    <recommendedName>
        <fullName evidence="10">DNA 5'-3' helicase</fullName>
        <ecNumber evidence="10">5.6.2.3</ecNumber>
    </recommendedName>
</protein>
<evidence type="ECO:0000256" key="4">
    <source>
        <dbReference type="ARBA" id="ARBA00022741"/>
    </source>
</evidence>
<keyword evidence="9" id="KW-0413">Isomerase</keyword>
<dbReference type="InterPro" id="IPR003593">
    <property type="entry name" value="AAA+_ATPase"/>
</dbReference>
<dbReference type="PROSITE" id="PS51199">
    <property type="entry name" value="SF4_HELICASE"/>
    <property type="match status" value="1"/>
</dbReference>
<dbReference type="RefSeq" id="WP_086976761.1">
    <property type="nucleotide sequence ID" value="NZ_NFSB01000079.1"/>
</dbReference>
<keyword evidence="3" id="KW-0235">DNA replication</keyword>
<dbReference type="GO" id="GO:1990077">
    <property type="term" value="C:primosome complex"/>
    <property type="evidence" value="ECO:0007669"/>
    <property type="project" value="UniProtKB-KW"/>
</dbReference>
<dbReference type="PANTHER" id="PTHR30153">
    <property type="entry name" value="REPLICATIVE DNA HELICASE DNAB"/>
    <property type="match status" value="1"/>
</dbReference>
<sequence length="470" mass="50951">MSRELVMGYPEAEQGVLGAIMIASLDGNHALADDIVGQMASGDFLYDDHAALFDVIRDCRERGIPVDAVTVGDVQRVLPSGKSTLAYAAELSRDVPSVANVMTYAKQVKQWAVIRQVIGIGHSAEASVASGLVPDEIIAQAQQSMADLRDLQSSGKAGYKRMAEVLPKVFDGMQEVLDDRAPPKLSTGLVDLDKLIGFLRPKSMVVIAGRPGSGKTMLGLQIVNHIAIRGSGVGLIFSLEMDEKELTVRTIASQGGIDLRRMEEVKSLDEDEWQRIGTAGSKIEAAQLYLNDTPGMTMSAIRSEARRLQREQGLDILMIDYLGLVGADGKNQSRTDAVAKISIAMKNLAKELSVPVLVLAQLNRNPASRPGKKPQASDLRDSGQIEQDADAVILVHHDPESEAGEQGVTELILDKGRQAPQGSCLVQRQGQYARFVNFAGNRLPPDDEVEMGRVVNFSKHRKGSKHHETF</sequence>
<evidence type="ECO:0000256" key="3">
    <source>
        <dbReference type="ARBA" id="ARBA00022705"/>
    </source>
</evidence>
<evidence type="ECO:0000313" key="14">
    <source>
        <dbReference type="Proteomes" id="UP000196082"/>
    </source>
</evidence>
<dbReference type="GO" id="GO:0005829">
    <property type="term" value="C:cytosol"/>
    <property type="evidence" value="ECO:0007669"/>
    <property type="project" value="TreeGrafter"/>
</dbReference>
<dbReference type="GO" id="GO:0006269">
    <property type="term" value="P:DNA replication, synthesis of primer"/>
    <property type="evidence" value="ECO:0007669"/>
    <property type="project" value="UniProtKB-KW"/>
</dbReference>
<dbReference type="InterPro" id="IPR007694">
    <property type="entry name" value="DNA_helicase_DnaB-like_C"/>
</dbReference>
<dbReference type="InterPro" id="IPR027417">
    <property type="entry name" value="P-loop_NTPase"/>
</dbReference>
<dbReference type="Gene3D" id="3.40.50.300">
    <property type="entry name" value="P-loop containing nucleotide triphosphate hydrolases"/>
    <property type="match status" value="1"/>
</dbReference>
<proteinExistence type="inferred from homology"/>
<dbReference type="PANTHER" id="PTHR30153:SF2">
    <property type="entry name" value="REPLICATIVE DNA HELICASE"/>
    <property type="match status" value="1"/>
</dbReference>
<comment type="caution">
    <text evidence="13">The sequence shown here is derived from an EMBL/GenBank/DDBJ whole genome shotgun (WGS) entry which is preliminary data.</text>
</comment>
<evidence type="ECO:0000256" key="7">
    <source>
        <dbReference type="ARBA" id="ARBA00022840"/>
    </source>
</evidence>
<dbReference type="Pfam" id="PF03796">
    <property type="entry name" value="DnaB_C"/>
    <property type="match status" value="1"/>
</dbReference>
<dbReference type="InterPro" id="IPR007693">
    <property type="entry name" value="DNA_helicase_DnaB-like_N"/>
</dbReference>
<dbReference type="CDD" id="cd00984">
    <property type="entry name" value="DnaB_C"/>
    <property type="match status" value="1"/>
</dbReference>
<dbReference type="Pfam" id="PF00772">
    <property type="entry name" value="DnaB"/>
    <property type="match status" value="1"/>
</dbReference>
<accession>A0A1Y3KYK4</accession>
<keyword evidence="8" id="KW-0238">DNA-binding</keyword>
<keyword evidence="4" id="KW-0547">Nucleotide-binding</keyword>
<comment type="catalytic activity">
    <reaction evidence="11">
        <text>ATP + H2O = ADP + phosphate + H(+)</text>
        <dbReference type="Rhea" id="RHEA:13065"/>
        <dbReference type="ChEBI" id="CHEBI:15377"/>
        <dbReference type="ChEBI" id="CHEBI:15378"/>
        <dbReference type="ChEBI" id="CHEBI:30616"/>
        <dbReference type="ChEBI" id="CHEBI:43474"/>
        <dbReference type="ChEBI" id="CHEBI:456216"/>
        <dbReference type="EC" id="5.6.2.3"/>
    </reaction>
</comment>
<dbReference type="SUPFAM" id="SSF48024">
    <property type="entry name" value="N-terminal domain of DnaB helicase"/>
    <property type="match status" value="1"/>
</dbReference>
<dbReference type="GO" id="GO:0005524">
    <property type="term" value="F:ATP binding"/>
    <property type="evidence" value="ECO:0007669"/>
    <property type="project" value="UniProtKB-KW"/>
</dbReference>
<evidence type="ECO:0000259" key="12">
    <source>
        <dbReference type="PROSITE" id="PS51199"/>
    </source>
</evidence>
<dbReference type="GO" id="GO:0016787">
    <property type="term" value="F:hydrolase activity"/>
    <property type="evidence" value="ECO:0007669"/>
    <property type="project" value="UniProtKB-KW"/>
</dbReference>
<evidence type="ECO:0000256" key="11">
    <source>
        <dbReference type="ARBA" id="ARBA00048954"/>
    </source>
</evidence>
<dbReference type="EC" id="5.6.2.3" evidence="10"/>
<evidence type="ECO:0000256" key="9">
    <source>
        <dbReference type="ARBA" id="ARBA00023235"/>
    </source>
</evidence>
<evidence type="ECO:0000256" key="2">
    <source>
        <dbReference type="ARBA" id="ARBA00022515"/>
    </source>
</evidence>
<evidence type="ECO:0000256" key="8">
    <source>
        <dbReference type="ARBA" id="ARBA00023125"/>
    </source>
</evidence>
<evidence type="ECO:0000313" key="13">
    <source>
        <dbReference type="EMBL" id="OUM30949.1"/>
    </source>
</evidence>
<keyword evidence="7" id="KW-0067">ATP-binding</keyword>
<organism evidence="13 14">
    <name type="scientific">Pseudomonas putida</name>
    <name type="common">Arthrobacter siderocapsulatus</name>
    <dbReference type="NCBI Taxonomy" id="303"/>
    <lineage>
        <taxon>Bacteria</taxon>
        <taxon>Pseudomonadati</taxon>
        <taxon>Pseudomonadota</taxon>
        <taxon>Gammaproteobacteria</taxon>
        <taxon>Pseudomonadales</taxon>
        <taxon>Pseudomonadaceae</taxon>
        <taxon>Pseudomonas</taxon>
    </lineage>
</organism>
<reference evidence="13 14" key="1">
    <citation type="submission" date="2017-05" db="EMBL/GenBank/DDBJ databases">
        <title>Whole genome sequence of Pseudomonas putida isolate 1312 commercialized as a biostimulant.</title>
        <authorList>
            <person name="Crovadore J."/>
            <person name="Blanc P."/>
            <person name="Chablais R."/>
            <person name="Cochard B."/>
            <person name="Grizard D."/>
            <person name="Lefort F."/>
        </authorList>
    </citation>
    <scope>NUCLEOTIDE SEQUENCE [LARGE SCALE GENOMIC DNA]</scope>
    <source>
        <strain evidence="13 14">1312</strain>
    </source>
</reference>
<dbReference type="InterPro" id="IPR016136">
    <property type="entry name" value="DNA_helicase_N/primase_C"/>
</dbReference>
<dbReference type="Gene3D" id="1.10.860.10">
    <property type="entry name" value="DNAb Helicase, Chain A"/>
    <property type="match status" value="1"/>
</dbReference>
<gene>
    <name evidence="13" type="ORF">B8W72_16220</name>
</gene>
<keyword evidence="2" id="KW-0639">Primosome</keyword>
<feature type="domain" description="SF4 helicase" evidence="12">
    <location>
        <begin position="178"/>
        <end position="442"/>
    </location>
</feature>
<evidence type="ECO:0000256" key="10">
    <source>
        <dbReference type="ARBA" id="ARBA00044969"/>
    </source>
</evidence>
<dbReference type="Proteomes" id="UP000196082">
    <property type="component" value="Unassembled WGS sequence"/>
</dbReference>
<comment type="similarity">
    <text evidence="1">Belongs to the helicase family. DnaB subfamily.</text>
</comment>
<dbReference type="SMART" id="SM00382">
    <property type="entry name" value="AAA"/>
    <property type="match status" value="1"/>
</dbReference>